<dbReference type="EMBL" id="QBLH01003519">
    <property type="protein sequence ID" value="TGZ37713.1"/>
    <property type="molecule type" value="Genomic_DNA"/>
</dbReference>
<dbReference type="InterPro" id="IPR033580">
    <property type="entry name" value="Nurim-like"/>
</dbReference>
<feature type="transmembrane region" description="Helical" evidence="8">
    <location>
        <begin position="152"/>
        <end position="175"/>
    </location>
</feature>
<name>A0A4S2JP41_9HYME</name>
<evidence type="ECO:0000256" key="5">
    <source>
        <dbReference type="ARBA" id="ARBA00023136"/>
    </source>
</evidence>
<proteinExistence type="inferred from homology"/>
<keyword evidence="4 8" id="KW-1133">Transmembrane helix</keyword>
<dbReference type="PANTHER" id="PTHR31040:SF1">
    <property type="entry name" value="NURIM"/>
    <property type="match status" value="1"/>
</dbReference>
<evidence type="ECO:0000256" key="7">
    <source>
        <dbReference type="ARBA" id="ARBA00032957"/>
    </source>
</evidence>
<dbReference type="GO" id="GO:0005637">
    <property type="term" value="C:nuclear inner membrane"/>
    <property type="evidence" value="ECO:0007669"/>
    <property type="project" value="UniProtKB-SubCell"/>
</dbReference>
<feature type="transmembrane region" description="Helical" evidence="8">
    <location>
        <begin position="210"/>
        <end position="228"/>
    </location>
</feature>
<evidence type="ECO:0000256" key="8">
    <source>
        <dbReference type="SAM" id="Phobius"/>
    </source>
</evidence>
<evidence type="ECO:0000313" key="9">
    <source>
        <dbReference type="EMBL" id="TGZ37713.1"/>
    </source>
</evidence>
<evidence type="ECO:0000256" key="2">
    <source>
        <dbReference type="ARBA" id="ARBA00010631"/>
    </source>
</evidence>
<gene>
    <name evidence="9" type="ORF">DBV15_02976</name>
</gene>
<evidence type="ECO:0000256" key="4">
    <source>
        <dbReference type="ARBA" id="ARBA00022989"/>
    </source>
</evidence>
<evidence type="ECO:0000256" key="3">
    <source>
        <dbReference type="ARBA" id="ARBA00022692"/>
    </source>
</evidence>
<feature type="transmembrane region" description="Helical" evidence="8">
    <location>
        <begin position="234"/>
        <end position="250"/>
    </location>
</feature>
<comment type="subcellular location">
    <subcellularLocation>
        <location evidence="1">Nucleus inner membrane</location>
        <topology evidence="1">Multi-pass membrane protein</topology>
    </subcellularLocation>
</comment>
<dbReference type="AlphaFoldDB" id="A0A4S2JP41"/>
<feature type="transmembrane region" description="Helical" evidence="8">
    <location>
        <begin position="33"/>
        <end position="56"/>
    </location>
</feature>
<accession>A0A4S2JP41</accession>
<organism evidence="9 10">
    <name type="scientific">Temnothorax longispinosus</name>
    <dbReference type="NCBI Taxonomy" id="300112"/>
    <lineage>
        <taxon>Eukaryota</taxon>
        <taxon>Metazoa</taxon>
        <taxon>Ecdysozoa</taxon>
        <taxon>Arthropoda</taxon>
        <taxon>Hexapoda</taxon>
        <taxon>Insecta</taxon>
        <taxon>Pterygota</taxon>
        <taxon>Neoptera</taxon>
        <taxon>Endopterygota</taxon>
        <taxon>Hymenoptera</taxon>
        <taxon>Apocrita</taxon>
        <taxon>Aculeata</taxon>
        <taxon>Formicoidea</taxon>
        <taxon>Formicidae</taxon>
        <taxon>Myrmicinae</taxon>
        <taxon>Temnothorax</taxon>
    </lineage>
</organism>
<evidence type="ECO:0000256" key="1">
    <source>
        <dbReference type="ARBA" id="ARBA00004473"/>
    </source>
</evidence>
<comment type="caution">
    <text evidence="9">The sequence shown here is derived from an EMBL/GenBank/DDBJ whole genome shotgun (WGS) entry which is preliminary data.</text>
</comment>
<comment type="similarity">
    <text evidence="2">Belongs to the nurim family.</text>
</comment>
<dbReference type="PANTHER" id="PTHR31040">
    <property type="entry name" value="NURIM"/>
    <property type="match status" value="1"/>
</dbReference>
<dbReference type="STRING" id="300112.A0A4S2JP41"/>
<dbReference type="Proteomes" id="UP000310200">
    <property type="component" value="Unassembled WGS sequence"/>
</dbReference>
<sequence length="271" mass="31880">MSRYGYVEFEDRQSLIDALSMTNTMCIRDSLKLGVIVGASSFVYTCYILCRLTYFLSTYGDNESLHMVSDENAAESTLWSLLVDMLLITIFVFQHSIMANDLVKQTFSRLRIEHLSRSIYNACSSASLHFLINKWQQTPAATMWKFDTSNETVWMLFSSLHVFAWTIIYSGCIMMDIAELCGLKQIWYKVSERNGPLDTKSRELRRYMRHMRHPSFTGFLAILWIYPIMSADRVLLGIILTVYMTLLWTIDYEDYNYHNRYFRQKQIELSY</sequence>
<feature type="transmembrane region" description="Helical" evidence="8">
    <location>
        <begin position="76"/>
        <end position="93"/>
    </location>
</feature>
<evidence type="ECO:0000313" key="10">
    <source>
        <dbReference type="Proteomes" id="UP000310200"/>
    </source>
</evidence>
<keyword evidence="5 8" id="KW-0472">Membrane</keyword>
<keyword evidence="10" id="KW-1185">Reference proteome</keyword>
<protein>
    <recommendedName>
        <fullName evidence="7">Nuclear envelope membrane protein</fullName>
    </recommendedName>
    <alternativeName>
        <fullName evidence="6">Nuclear rim protein</fullName>
    </alternativeName>
</protein>
<evidence type="ECO:0000256" key="6">
    <source>
        <dbReference type="ARBA" id="ARBA00031700"/>
    </source>
</evidence>
<reference evidence="9 10" key="1">
    <citation type="journal article" date="2019" name="Philos. Trans. R. Soc. Lond., B, Biol. Sci.">
        <title>Ant behaviour and brain gene expression of defending hosts depend on the ecological success of the intruding social parasite.</title>
        <authorList>
            <person name="Kaur R."/>
            <person name="Stoldt M."/>
            <person name="Jongepier E."/>
            <person name="Feldmeyer B."/>
            <person name="Menzel F."/>
            <person name="Bornberg-Bauer E."/>
            <person name="Foitzik S."/>
        </authorList>
    </citation>
    <scope>NUCLEOTIDE SEQUENCE [LARGE SCALE GENOMIC DNA]</scope>
    <source>
        <tissue evidence="9">Whole body</tissue>
    </source>
</reference>
<keyword evidence="3 8" id="KW-0812">Transmembrane</keyword>